<reference evidence="2 3" key="1">
    <citation type="submission" date="2024-02" db="EMBL/GenBank/DDBJ databases">
        <title>High-quality chromosome-scale genome assembly of Pensacola bahiagrass (Paspalum notatum Flugge var. saurae).</title>
        <authorList>
            <person name="Vega J.M."/>
            <person name="Podio M."/>
            <person name="Orjuela J."/>
            <person name="Siena L.A."/>
            <person name="Pessino S.C."/>
            <person name="Combes M.C."/>
            <person name="Mariac C."/>
            <person name="Albertini E."/>
            <person name="Pupilli F."/>
            <person name="Ortiz J.P.A."/>
            <person name="Leblanc O."/>
        </authorList>
    </citation>
    <scope>NUCLEOTIDE SEQUENCE [LARGE SCALE GENOMIC DNA]</scope>
    <source>
        <strain evidence="2">R1</strain>
        <tissue evidence="2">Leaf</tissue>
    </source>
</reference>
<proteinExistence type="predicted"/>
<organism evidence="2 3">
    <name type="scientific">Paspalum notatum var. saurae</name>
    <dbReference type="NCBI Taxonomy" id="547442"/>
    <lineage>
        <taxon>Eukaryota</taxon>
        <taxon>Viridiplantae</taxon>
        <taxon>Streptophyta</taxon>
        <taxon>Embryophyta</taxon>
        <taxon>Tracheophyta</taxon>
        <taxon>Spermatophyta</taxon>
        <taxon>Magnoliopsida</taxon>
        <taxon>Liliopsida</taxon>
        <taxon>Poales</taxon>
        <taxon>Poaceae</taxon>
        <taxon>PACMAD clade</taxon>
        <taxon>Panicoideae</taxon>
        <taxon>Andropogonodae</taxon>
        <taxon>Paspaleae</taxon>
        <taxon>Paspalinae</taxon>
        <taxon>Paspalum</taxon>
    </lineage>
</organism>
<dbReference type="Gene3D" id="2.30.30.140">
    <property type="match status" value="1"/>
</dbReference>
<protein>
    <recommendedName>
        <fullName evidence="1">SAWADEE domain-containing protein</fullName>
    </recommendedName>
</protein>
<sequence>MDRQSSSNGMRGLFRFLPAEVKEMEERLLKPFISSARWRDHALIHELAAKFSNSRDHAGMVPVNPQQVLNWFYNNRNKKTDTKIETGAQVPRSIMSFRANHQQGVQTQGNMTLFGAVFQHGVLAPGNMTAFGTYHQQAAGQSSKSQLSAPVHAGFNFLGKNPMVGDQDFRYEAMSARNGAWYDAHDFLSHRPCESGDLEVLVHLSDSGTGEAEWINACTCLRQRSVPYKPTECKDVKPWDPVLCYKLTQTSGLYFDAEMARVWMYNWPWMERPYCDEVDKFIEAAKKDATLFGSITVSKKDLEM</sequence>
<dbReference type="PANTHER" id="PTHR33827:SF6">
    <property type="entry name" value="HOMEODOMAIN-LIKE TRANSCRIPTION FACTOR SUPERFAMILY PROTEIN-RELATED"/>
    <property type="match status" value="1"/>
</dbReference>
<dbReference type="InterPro" id="IPR032001">
    <property type="entry name" value="SAWADEE_dom"/>
</dbReference>
<name>A0AAQ3TX26_PASNO</name>
<dbReference type="EMBL" id="CP144750">
    <property type="protein sequence ID" value="WVZ80929.1"/>
    <property type="molecule type" value="Genomic_DNA"/>
</dbReference>
<feature type="domain" description="SAWADEE" evidence="1">
    <location>
        <begin position="168"/>
        <end position="263"/>
    </location>
</feature>
<dbReference type="Proteomes" id="UP001341281">
    <property type="component" value="Chromosome 06"/>
</dbReference>
<dbReference type="GO" id="GO:0003682">
    <property type="term" value="F:chromatin binding"/>
    <property type="evidence" value="ECO:0007669"/>
    <property type="project" value="InterPro"/>
</dbReference>
<keyword evidence="3" id="KW-1185">Reference proteome</keyword>
<evidence type="ECO:0000259" key="1">
    <source>
        <dbReference type="Pfam" id="PF16719"/>
    </source>
</evidence>
<dbReference type="Pfam" id="PF16719">
    <property type="entry name" value="SAWADEE"/>
    <property type="match status" value="1"/>
</dbReference>
<evidence type="ECO:0000313" key="2">
    <source>
        <dbReference type="EMBL" id="WVZ80929.1"/>
    </source>
</evidence>
<dbReference type="AlphaFoldDB" id="A0AAQ3TX26"/>
<evidence type="ECO:0000313" key="3">
    <source>
        <dbReference type="Proteomes" id="UP001341281"/>
    </source>
</evidence>
<accession>A0AAQ3TX26</accession>
<dbReference type="Gene3D" id="2.40.50.40">
    <property type="match status" value="1"/>
</dbReference>
<gene>
    <name evidence="2" type="ORF">U9M48_028362</name>
</gene>
<dbReference type="InterPro" id="IPR039276">
    <property type="entry name" value="SHH1/2"/>
</dbReference>
<dbReference type="PANTHER" id="PTHR33827">
    <property type="entry name" value="PROTEIN SAWADEE HOMEODOMAIN HOMOLOG 2"/>
    <property type="match status" value="1"/>
</dbReference>